<organism evidence="2 3">
    <name type="scientific">Victivallis vadensis</name>
    <dbReference type="NCBI Taxonomy" id="172901"/>
    <lineage>
        <taxon>Bacteria</taxon>
        <taxon>Pseudomonadati</taxon>
        <taxon>Lentisphaerota</taxon>
        <taxon>Lentisphaeria</taxon>
        <taxon>Victivallales</taxon>
        <taxon>Victivallaceae</taxon>
        <taxon>Victivallis</taxon>
    </lineage>
</organism>
<feature type="non-terminal residue" evidence="2">
    <location>
        <position position="1"/>
    </location>
</feature>
<sequence length="133" mass="13734">ETEPPEDEKAAAEKNLILAQTIQSLAAVGYKADVAAVSKMFGLPLTYEPPPEAGQVGPVLELAELPEKPGLASALEAWLGPFADAAAEAAAALDDETIPEAERAARLRRAVQTAPGASGAVEKLMAGDMEAQQ</sequence>
<feature type="region of interest" description="Disordered" evidence="1">
    <location>
        <begin position="114"/>
        <end position="133"/>
    </location>
</feature>
<protein>
    <submittedName>
        <fullName evidence="2">Uncharacterized protein</fullName>
    </submittedName>
</protein>
<dbReference type="EMBL" id="JABAEW010000126">
    <property type="protein sequence ID" value="NMD89430.1"/>
    <property type="molecule type" value="Genomic_DNA"/>
</dbReference>
<dbReference type="AlphaFoldDB" id="A0A848B725"/>
<accession>A0A848B725</accession>
<name>A0A848B725_9BACT</name>
<dbReference type="RefSeq" id="WP_168964315.1">
    <property type="nucleotide sequence ID" value="NZ_JABAEW010000126.1"/>
</dbReference>
<proteinExistence type="predicted"/>
<dbReference type="Proteomes" id="UP000576225">
    <property type="component" value="Unassembled WGS sequence"/>
</dbReference>
<reference evidence="2 3" key="1">
    <citation type="submission" date="2020-04" db="EMBL/GenBank/DDBJ databases">
        <authorList>
            <person name="Hitch T.C.A."/>
            <person name="Wylensek D."/>
            <person name="Clavel T."/>
        </authorList>
    </citation>
    <scope>NUCLEOTIDE SEQUENCE [LARGE SCALE GENOMIC DNA]</scope>
    <source>
        <strain evidence="2 3">COR2-253-APC-1A</strain>
    </source>
</reference>
<comment type="caution">
    <text evidence="2">The sequence shown here is derived from an EMBL/GenBank/DDBJ whole genome shotgun (WGS) entry which is preliminary data.</text>
</comment>
<evidence type="ECO:0000256" key="1">
    <source>
        <dbReference type="SAM" id="MobiDB-lite"/>
    </source>
</evidence>
<evidence type="ECO:0000313" key="3">
    <source>
        <dbReference type="Proteomes" id="UP000576225"/>
    </source>
</evidence>
<gene>
    <name evidence="2" type="ORF">HF882_22875</name>
</gene>
<evidence type="ECO:0000313" key="2">
    <source>
        <dbReference type="EMBL" id="NMD89430.1"/>
    </source>
</evidence>